<sequence>MIAGDERPSHRAAVTTASPTSDKGKAQACRSTWNPSFGAACHCHGFAPSGRGGMSSASSSAGFQVQVLCA</sequence>
<protein>
    <submittedName>
        <fullName evidence="2">Uncharacterized protein</fullName>
    </submittedName>
</protein>
<gene>
    <name evidence="2" type="ORF">AOB60_10295</name>
</gene>
<name>A0A2N8PJ90_STRNR</name>
<feature type="region of interest" description="Disordered" evidence="1">
    <location>
        <begin position="1"/>
        <end position="27"/>
    </location>
</feature>
<evidence type="ECO:0000256" key="1">
    <source>
        <dbReference type="SAM" id="MobiDB-lite"/>
    </source>
</evidence>
<dbReference type="AlphaFoldDB" id="A0A2N8PJ90"/>
<dbReference type="RefSeq" id="WP_180990114.1">
    <property type="nucleotide sequence ID" value="NZ_LJSN01000002.1"/>
</dbReference>
<reference evidence="3" key="1">
    <citation type="submission" date="2015-09" db="EMBL/GenBank/DDBJ databases">
        <authorList>
            <person name="Graham D.E."/>
            <person name="Mahan K.M."/>
            <person name="Klingeman D.M."/>
            <person name="Fida T."/>
            <person name="Giannone R.J."/>
            <person name="Hettich R.L."/>
            <person name="Parry R.J."/>
            <person name="Spain J.C."/>
        </authorList>
    </citation>
    <scope>NUCLEOTIDE SEQUENCE [LARGE SCALE GENOMIC DNA]</scope>
    <source>
        <strain evidence="3">JCM 4701</strain>
    </source>
</reference>
<comment type="caution">
    <text evidence="2">The sequence shown here is derived from an EMBL/GenBank/DDBJ whole genome shotgun (WGS) entry which is preliminary data.</text>
</comment>
<dbReference type="EMBL" id="LJSN01000002">
    <property type="protein sequence ID" value="PNE41104.1"/>
    <property type="molecule type" value="Genomic_DNA"/>
</dbReference>
<dbReference type="Proteomes" id="UP000236047">
    <property type="component" value="Unassembled WGS sequence"/>
</dbReference>
<proteinExistence type="predicted"/>
<evidence type="ECO:0000313" key="2">
    <source>
        <dbReference type="EMBL" id="PNE41104.1"/>
    </source>
</evidence>
<keyword evidence="3" id="KW-1185">Reference proteome</keyword>
<accession>A0A2N8PJ90</accession>
<organism evidence="2 3">
    <name type="scientific">Streptomyces noursei</name>
    <name type="common">Streptomyces albulus</name>
    <dbReference type="NCBI Taxonomy" id="1971"/>
    <lineage>
        <taxon>Bacteria</taxon>
        <taxon>Bacillati</taxon>
        <taxon>Actinomycetota</taxon>
        <taxon>Actinomycetes</taxon>
        <taxon>Kitasatosporales</taxon>
        <taxon>Streptomycetaceae</taxon>
        <taxon>Streptomyces</taxon>
    </lineage>
</organism>
<evidence type="ECO:0000313" key="3">
    <source>
        <dbReference type="Proteomes" id="UP000236047"/>
    </source>
</evidence>